<dbReference type="EMBL" id="QGTJ01000015">
    <property type="protein sequence ID" value="PWV58615.1"/>
    <property type="molecule type" value="Genomic_DNA"/>
</dbReference>
<dbReference type="NCBIfam" id="TIGR00638">
    <property type="entry name" value="Mop"/>
    <property type="match status" value="2"/>
</dbReference>
<feature type="domain" description="Mop" evidence="3">
    <location>
        <begin position="41"/>
        <end position="107"/>
    </location>
</feature>
<protein>
    <submittedName>
        <fullName evidence="4">Molybdate transport system regulatory protein</fullName>
    </submittedName>
</protein>
<dbReference type="Pfam" id="PF03459">
    <property type="entry name" value="TOBE"/>
    <property type="match status" value="2"/>
</dbReference>
<feature type="domain" description="Mop" evidence="3">
    <location>
        <begin position="111"/>
        <end position="177"/>
    </location>
</feature>
<evidence type="ECO:0000256" key="1">
    <source>
        <dbReference type="ARBA" id="ARBA00022505"/>
    </source>
</evidence>
<sequence length="178" mass="18751">MDERYIQPDTTRDTTSGEREGVWPATVWSAGGVPGRELRMRVSARNHFVGLVQARSRGAINTEVLLSLDGGEYLTATVTNRAAEHLGITLGQQCHALFKASSVLVGTGEARLSVRNVYCGTVVDLQRGPVNAELTLRTAGGLELTAMLTAAAVDSLGMAVGVEAFALVKASAVILAVE</sequence>
<dbReference type="GO" id="GO:0015689">
    <property type="term" value="P:molybdate ion transport"/>
    <property type="evidence" value="ECO:0007669"/>
    <property type="project" value="InterPro"/>
</dbReference>
<dbReference type="InterPro" id="IPR005116">
    <property type="entry name" value="Transp-assoc_OB_typ1"/>
</dbReference>
<evidence type="ECO:0000259" key="3">
    <source>
        <dbReference type="PROSITE" id="PS51866"/>
    </source>
</evidence>
<dbReference type="InterPro" id="IPR004606">
    <property type="entry name" value="Mop_domain"/>
</dbReference>
<evidence type="ECO:0000313" key="5">
    <source>
        <dbReference type="Proteomes" id="UP000246569"/>
    </source>
</evidence>
<evidence type="ECO:0000256" key="2">
    <source>
        <dbReference type="PROSITE-ProRule" id="PRU01213"/>
    </source>
</evidence>
<accession>A0A317MQZ3</accession>
<dbReference type="SUPFAM" id="SSF50331">
    <property type="entry name" value="MOP-like"/>
    <property type="match status" value="2"/>
</dbReference>
<dbReference type="InterPro" id="IPR008995">
    <property type="entry name" value="Mo/tungstate-bd_C_term_dom"/>
</dbReference>
<organism evidence="4 5">
    <name type="scientific">Plasticicumulans acidivorans</name>
    <dbReference type="NCBI Taxonomy" id="886464"/>
    <lineage>
        <taxon>Bacteria</taxon>
        <taxon>Pseudomonadati</taxon>
        <taxon>Pseudomonadota</taxon>
        <taxon>Gammaproteobacteria</taxon>
        <taxon>Candidatus Competibacteraceae</taxon>
        <taxon>Plasticicumulans</taxon>
    </lineage>
</organism>
<keyword evidence="5" id="KW-1185">Reference proteome</keyword>
<comment type="caution">
    <text evidence="4">The sequence shown here is derived from an EMBL/GenBank/DDBJ whole genome shotgun (WGS) entry which is preliminary data.</text>
</comment>
<evidence type="ECO:0000313" key="4">
    <source>
        <dbReference type="EMBL" id="PWV58615.1"/>
    </source>
</evidence>
<dbReference type="Gene3D" id="2.40.50.100">
    <property type="match status" value="2"/>
</dbReference>
<name>A0A317MQZ3_9GAMM</name>
<dbReference type="PANTHER" id="PTHR30432:SF1">
    <property type="entry name" value="DNA-BINDING TRANSCRIPTIONAL DUAL REGULATOR MODE"/>
    <property type="match status" value="1"/>
</dbReference>
<keyword evidence="1 2" id="KW-0500">Molybdenum</keyword>
<proteinExistence type="predicted"/>
<dbReference type="AlphaFoldDB" id="A0A317MQZ3"/>
<gene>
    <name evidence="4" type="ORF">C7443_11543</name>
</gene>
<dbReference type="InterPro" id="IPR051815">
    <property type="entry name" value="Molybdate_resp_trans_reg"/>
</dbReference>
<dbReference type="Proteomes" id="UP000246569">
    <property type="component" value="Unassembled WGS sequence"/>
</dbReference>
<dbReference type="PANTHER" id="PTHR30432">
    <property type="entry name" value="TRANSCRIPTIONAL REGULATOR MODE"/>
    <property type="match status" value="1"/>
</dbReference>
<dbReference type="RefSeq" id="WP_246004721.1">
    <property type="nucleotide sequence ID" value="NZ_QGTJ01000015.1"/>
</dbReference>
<reference evidence="4 5" key="1">
    <citation type="submission" date="2018-05" db="EMBL/GenBank/DDBJ databases">
        <title>Genomic Encyclopedia of Type Strains, Phase IV (KMG-IV): sequencing the most valuable type-strain genomes for metagenomic binning, comparative biology and taxonomic classification.</title>
        <authorList>
            <person name="Goeker M."/>
        </authorList>
    </citation>
    <scope>NUCLEOTIDE SEQUENCE [LARGE SCALE GENOMIC DNA]</scope>
    <source>
        <strain evidence="4 5">DSM 23606</strain>
    </source>
</reference>
<dbReference type="PROSITE" id="PS51866">
    <property type="entry name" value="MOP"/>
    <property type="match status" value="2"/>
</dbReference>